<dbReference type="InParanoid" id="A0A1Y2MG13"/>
<feature type="transmembrane region" description="Helical" evidence="1">
    <location>
        <begin position="54"/>
        <end position="73"/>
    </location>
</feature>
<dbReference type="AlphaFoldDB" id="A0A1Y2MG13"/>
<keyword evidence="1" id="KW-0472">Membrane</keyword>
<dbReference type="EMBL" id="KZ107838">
    <property type="protein sequence ID" value="OSS54178.1"/>
    <property type="molecule type" value="Genomic_DNA"/>
</dbReference>
<gene>
    <name evidence="3" type="ORF">B5807_01496</name>
</gene>
<evidence type="ECO:0000313" key="4">
    <source>
        <dbReference type="Proteomes" id="UP000193240"/>
    </source>
</evidence>
<proteinExistence type="predicted"/>
<accession>A0A1Y2MG13</accession>
<name>A0A1Y2MG13_EPING</name>
<evidence type="ECO:0000256" key="1">
    <source>
        <dbReference type="SAM" id="Phobius"/>
    </source>
</evidence>
<keyword evidence="4" id="KW-1185">Reference proteome</keyword>
<feature type="signal peptide" evidence="2">
    <location>
        <begin position="1"/>
        <end position="17"/>
    </location>
</feature>
<evidence type="ECO:0000313" key="3">
    <source>
        <dbReference type="EMBL" id="OSS54178.1"/>
    </source>
</evidence>
<keyword evidence="1" id="KW-0812">Transmembrane</keyword>
<sequence length="150" mass="16393">MIVAQFFVACLVALACGSLVTRQDASLTSLREFGAGFSNCRGNWCVVGSVRLEIMLMLSSATMLSIWVLYLVCISRYHVQALSNAHAAHCTEQAFVWYYNNCLQCSGPDNYNIWQCYSKMEHLNSAGASCGLGTTPLPGKQNDVPEIGNP</sequence>
<organism evidence="3 4">
    <name type="scientific">Epicoccum nigrum</name>
    <name type="common">Soil fungus</name>
    <name type="synonym">Epicoccum purpurascens</name>
    <dbReference type="NCBI Taxonomy" id="105696"/>
    <lineage>
        <taxon>Eukaryota</taxon>
        <taxon>Fungi</taxon>
        <taxon>Dikarya</taxon>
        <taxon>Ascomycota</taxon>
        <taxon>Pezizomycotina</taxon>
        <taxon>Dothideomycetes</taxon>
        <taxon>Pleosporomycetidae</taxon>
        <taxon>Pleosporales</taxon>
        <taxon>Pleosporineae</taxon>
        <taxon>Didymellaceae</taxon>
        <taxon>Epicoccum</taxon>
    </lineage>
</organism>
<protein>
    <submittedName>
        <fullName evidence="3">Uncharacterized protein</fullName>
    </submittedName>
</protein>
<keyword evidence="2" id="KW-0732">Signal</keyword>
<dbReference type="STRING" id="105696.A0A1Y2MG13"/>
<feature type="chain" id="PRO_5012101620" evidence="2">
    <location>
        <begin position="18"/>
        <end position="150"/>
    </location>
</feature>
<evidence type="ECO:0000256" key="2">
    <source>
        <dbReference type="SAM" id="SignalP"/>
    </source>
</evidence>
<dbReference type="Proteomes" id="UP000193240">
    <property type="component" value="Unassembled WGS sequence"/>
</dbReference>
<keyword evidence="1" id="KW-1133">Transmembrane helix</keyword>
<reference evidence="3 4" key="1">
    <citation type="journal article" date="2017" name="Genome Announc.">
        <title>Genome sequence of the saprophytic ascomycete Epicoccum nigrum ICMP 19927 strain isolated from New Zealand.</title>
        <authorList>
            <person name="Fokin M."/>
            <person name="Fleetwood D."/>
            <person name="Weir B.S."/>
            <person name="Villas-Boas S.G."/>
        </authorList>
    </citation>
    <scope>NUCLEOTIDE SEQUENCE [LARGE SCALE GENOMIC DNA]</scope>
    <source>
        <strain evidence="3 4">ICMP 19927</strain>
    </source>
</reference>